<organism evidence="1 2">
    <name type="scientific">Bacteroides reticulotermitis</name>
    <dbReference type="NCBI Taxonomy" id="1133319"/>
    <lineage>
        <taxon>Bacteria</taxon>
        <taxon>Pseudomonadati</taxon>
        <taxon>Bacteroidota</taxon>
        <taxon>Bacteroidia</taxon>
        <taxon>Bacteroidales</taxon>
        <taxon>Bacteroidaceae</taxon>
        <taxon>Bacteroides</taxon>
    </lineage>
</organism>
<protein>
    <submittedName>
        <fullName evidence="1">Uncharacterized protein</fullName>
    </submittedName>
</protein>
<evidence type="ECO:0000313" key="1">
    <source>
        <dbReference type="EMBL" id="MBB4044498.1"/>
    </source>
</evidence>
<name>A0A840D260_9BACE</name>
<comment type="caution">
    <text evidence="1">The sequence shown here is derived from an EMBL/GenBank/DDBJ whole genome shotgun (WGS) entry which is preliminary data.</text>
</comment>
<reference evidence="1" key="1">
    <citation type="submission" date="2020-08" db="EMBL/GenBank/DDBJ databases">
        <title>Genomic Encyclopedia of Type Strains, Phase IV (KMG-IV): sequencing the most valuable type-strain genomes for metagenomic binning, comparative biology and taxonomic classification.</title>
        <authorList>
            <person name="Goeker M."/>
        </authorList>
    </citation>
    <scope>NUCLEOTIDE SEQUENCE [LARGE SCALE GENOMIC DNA]</scope>
    <source>
        <strain evidence="1">DSM 105720</strain>
    </source>
</reference>
<dbReference type="RefSeq" id="WP_244978092.1">
    <property type="nucleotide sequence ID" value="NZ_JACIER010000008.1"/>
</dbReference>
<gene>
    <name evidence="1" type="ORF">GGR06_002292</name>
</gene>
<dbReference type="EMBL" id="JACIER010000008">
    <property type="protein sequence ID" value="MBB4044498.1"/>
    <property type="molecule type" value="Genomic_DNA"/>
</dbReference>
<accession>A0A840D260</accession>
<evidence type="ECO:0000313" key="2">
    <source>
        <dbReference type="Proteomes" id="UP000560658"/>
    </source>
</evidence>
<keyword evidence="2" id="KW-1185">Reference proteome</keyword>
<proteinExistence type="predicted"/>
<sequence length="117" mass="13820">MNLKFNNEMDILKQQTLFVCGCCKQSFPTEAFYIHKKTGLPDNYCKECRKSSSRAHRKTEKHALAKEKEEDYPVITRIEDPVLRGKLLRRACQIVAARVERKRRKRYETDPEWAGDE</sequence>
<dbReference type="Proteomes" id="UP000560658">
    <property type="component" value="Unassembled WGS sequence"/>
</dbReference>
<dbReference type="AlphaFoldDB" id="A0A840D260"/>